<keyword evidence="8" id="KW-0255">Endonuclease</keyword>
<dbReference type="InterPro" id="IPR014790">
    <property type="entry name" value="MutL_C"/>
</dbReference>
<dbReference type="HAMAP" id="MF_00149">
    <property type="entry name" value="DNA_mis_repair"/>
    <property type="match status" value="1"/>
</dbReference>
<dbReference type="InterPro" id="IPR042121">
    <property type="entry name" value="MutL_C_regsub"/>
</dbReference>
<sequence length="671" mass="75058">MTSIIQLLPDHVANQIAAGEVVQRPASVVKELIENAVDAKATTISLVVKDAGKTLIHVVDNGKGMSVTDARMCFERHATSKIKAATDLFNLNTKGFRGEALASIAAIAHVELKTKQAADELGTHITLEGSKVLSQNAAVLPNGTSFLVKNLFYNIPARRKFLKSDTSEFRHIMDEFIRIALAHPDIEFTLIHNGSEIFKLPISSLRQRVVNIFGKSINQKLVPVSEETEIVNIVGFVTKPEFAIKSKNEQFFFINDRYIRNPYLHKAVMLAYDGILKDGALPSYFLFLDVPPESIDINIHPTKTEVKFDDEQSLFAILRSAVKHSLGLFSVANNIDFERDPMMDIPVDVTKRQAIKPLIEVDPNFNPFKEDAFSTFDDTPKYKPLFPGSSTVTPVYNPFDLEPEVDITDKKIKKAIQSEKTSTTSKPSNYKTKDANASWESLYVGLNDAVTTIESQAQTEQVIEFESDEVTGKLFAANEVQEKTNLTYQIQKKYILSTIKSGLLVIHQQRAHQRILYEQFLQNITVHKALSQQLLFPLQLYYSIPEMHLINELKPALENIGFLFDEINKDNVLITGIPVNVVESEVSKIIELLLLDFQEGFVSENSFSQADRIAKSMAKSLGTKSGTALTTEEQEGLVNALFACKEPNVSPFNQPTILTIDSNELDKRFSI</sequence>
<dbReference type="SUPFAM" id="SSF118116">
    <property type="entry name" value="DNA mismatch repair protein MutL"/>
    <property type="match status" value="1"/>
</dbReference>
<dbReference type="InterPro" id="IPR020667">
    <property type="entry name" value="DNA_mismatch_repair_MutL"/>
</dbReference>
<dbReference type="Proteomes" id="UP001163328">
    <property type="component" value="Chromosome"/>
</dbReference>
<protein>
    <recommendedName>
        <fullName evidence="2 5">DNA mismatch repair protein MutL</fullName>
    </recommendedName>
</protein>
<dbReference type="CDD" id="cd16926">
    <property type="entry name" value="HATPase_MutL-MLH-PMS-like"/>
    <property type="match status" value="1"/>
</dbReference>
<evidence type="ECO:0000313" key="9">
    <source>
        <dbReference type="Proteomes" id="UP001163328"/>
    </source>
</evidence>
<dbReference type="Gene3D" id="3.30.230.10">
    <property type="match status" value="1"/>
</dbReference>
<dbReference type="InterPro" id="IPR036890">
    <property type="entry name" value="HATPase_C_sf"/>
</dbReference>
<name>A0ABY6LVI3_9FLAO</name>
<feature type="domain" description="MutL C-terminal dimerisation" evidence="6">
    <location>
        <begin position="486"/>
        <end position="629"/>
    </location>
</feature>
<dbReference type="SUPFAM" id="SSF55874">
    <property type="entry name" value="ATPase domain of HSP90 chaperone/DNA topoisomerase II/histidine kinase"/>
    <property type="match status" value="1"/>
</dbReference>
<feature type="domain" description="DNA mismatch repair protein S5" evidence="7">
    <location>
        <begin position="209"/>
        <end position="327"/>
    </location>
</feature>
<dbReference type="SUPFAM" id="SSF54211">
    <property type="entry name" value="Ribosomal protein S5 domain 2-like"/>
    <property type="match status" value="1"/>
</dbReference>
<dbReference type="CDD" id="cd00782">
    <property type="entry name" value="MutL_Trans"/>
    <property type="match status" value="1"/>
</dbReference>
<keyword evidence="4 5" id="KW-0234">DNA repair</keyword>
<dbReference type="Gene3D" id="3.30.1370.100">
    <property type="entry name" value="MutL, C-terminal domain, regulatory subdomain"/>
    <property type="match status" value="1"/>
</dbReference>
<evidence type="ECO:0000256" key="1">
    <source>
        <dbReference type="ARBA" id="ARBA00006082"/>
    </source>
</evidence>
<dbReference type="PANTHER" id="PTHR10073">
    <property type="entry name" value="DNA MISMATCH REPAIR PROTEIN MLH, PMS, MUTL"/>
    <property type="match status" value="1"/>
</dbReference>
<gene>
    <name evidence="5 8" type="primary">mutL</name>
    <name evidence="8" type="ORF">K5I29_07075</name>
</gene>
<evidence type="ECO:0000256" key="4">
    <source>
        <dbReference type="ARBA" id="ARBA00023204"/>
    </source>
</evidence>
<dbReference type="PANTHER" id="PTHR10073:SF12">
    <property type="entry name" value="DNA MISMATCH REPAIR PROTEIN MLH1"/>
    <property type="match status" value="1"/>
</dbReference>
<dbReference type="Pfam" id="PF01119">
    <property type="entry name" value="DNA_mis_repair"/>
    <property type="match status" value="1"/>
</dbReference>
<reference evidence="8" key="1">
    <citation type="submission" date="2021-08" db="EMBL/GenBank/DDBJ databases">
        <title>Flavobacterium sp. strain CC-SYL302.</title>
        <authorList>
            <person name="Lin S.-Y."/>
            <person name="Lee T.-H."/>
            <person name="Young C.-C."/>
        </authorList>
    </citation>
    <scope>NUCLEOTIDE SEQUENCE</scope>
    <source>
        <strain evidence="8">CC-SYL302</strain>
    </source>
</reference>
<dbReference type="Gene3D" id="3.30.1540.20">
    <property type="entry name" value="MutL, C-terminal domain, dimerisation subdomain"/>
    <property type="match status" value="1"/>
</dbReference>
<evidence type="ECO:0000313" key="8">
    <source>
        <dbReference type="EMBL" id="UYW00337.1"/>
    </source>
</evidence>
<dbReference type="InterPro" id="IPR042120">
    <property type="entry name" value="MutL_C_dimsub"/>
</dbReference>
<comment type="function">
    <text evidence="5">This protein is involved in the repair of mismatches in DNA. It is required for dam-dependent methyl-directed DNA mismatch repair. May act as a 'molecular matchmaker', a protein that promotes the formation of a stable complex between two or more DNA-binding proteins in an ATP-dependent manner without itself being part of a final effector complex.</text>
</comment>
<dbReference type="SMART" id="SM01340">
    <property type="entry name" value="DNA_mis_repair"/>
    <property type="match status" value="1"/>
</dbReference>
<dbReference type="NCBIfam" id="TIGR00585">
    <property type="entry name" value="mutl"/>
    <property type="match status" value="1"/>
</dbReference>
<evidence type="ECO:0000259" key="7">
    <source>
        <dbReference type="SMART" id="SM01340"/>
    </source>
</evidence>
<evidence type="ECO:0000256" key="3">
    <source>
        <dbReference type="ARBA" id="ARBA00022763"/>
    </source>
</evidence>
<evidence type="ECO:0000256" key="5">
    <source>
        <dbReference type="HAMAP-Rule" id="MF_00149"/>
    </source>
</evidence>
<organism evidence="8 9">
    <name type="scientific">Flavobacterium agricola</name>
    <dbReference type="NCBI Taxonomy" id="2870839"/>
    <lineage>
        <taxon>Bacteria</taxon>
        <taxon>Pseudomonadati</taxon>
        <taxon>Bacteroidota</taxon>
        <taxon>Flavobacteriia</taxon>
        <taxon>Flavobacteriales</taxon>
        <taxon>Flavobacteriaceae</taxon>
        <taxon>Flavobacterium</taxon>
    </lineage>
</organism>
<dbReference type="GO" id="GO:0004519">
    <property type="term" value="F:endonuclease activity"/>
    <property type="evidence" value="ECO:0007669"/>
    <property type="project" value="UniProtKB-KW"/>
</dbReference>
<dbReference type="Pfam" id="PF13589">
    <property type="entry name" value="HATPase_c_3"/>
    <property type="match status" value="1"/>
</dbReference>
<dbReference type="SMART" id="SM00853">
    <property type="entry name" value="MutL_C"/>
    <property type="match status" value="1"/>
</dbReference>
<dbReference type="InterPro" id="IPR013507">
    <property type="entry name" value="DNA_mismatch_S5_2-like"/>
</dbReference>
<dbReference type="Gene3D" id="3.30.565.10">
    <property type="entry name" value="Histidine kinase-like ATPase, C-terminal domain"/>
    <property type="match status" value="1"/>
</dbReference>
<dbReference type="InterPro" id="IPR014721">
    <property type="entry name" value="Ribsml_uS5_D2-typ_fold_subgr"/>
</dbReference>
<dbReference type="RefSeq" id="WP_264431973.1">
    <property type="nucleotide sequence ID" value="NZ_CP081495.1"/>
</dbReference>
<dbReference type="PROSITE" id="PS00058">
    <property type="entry name" value="DNA_MISMATCH_REPAIR_1"/>
    <property type="match status" value="1"/>
</dbReference>
<proteinExistence type="inferred from homology"/>
<keyword evidence="8" id="KW-0540">Nuclease</keyword>
<dbReference type="InterPro" id="IPR020568">
    <property type="entry name" value="Ribosomal_Su5_D2-typ_SF"/>
</dbReference>
<dbReference type="InterPro" id="IPR014762">
    <property type="entry name" value="DNA_mismatch_repair_CS"/>
</dbReference>
<keyword evidence="8" id="KW-0378">Hydrolase</keyword>
<dbReference type="InterPro" id="IPR038973">
    <property type="entry name" value="MutL/Mlh/Pms-like"/>
</dbReference>
<dbReference type="EMBL" id="CP081495">
    <property type="protein sequence ID" value="UYW00337.1"/>
    <property type="molecule type" value="Genomic_DNA"/>
</dbReference>
<dbReference type="InterPro" id="IPR037198">
    <property type="entry name" value="MutL_C_sf"/>
</dbReference>
<dbReference type="Pfam" id="PF08676">
    <property type="entry name" value="MutL_C"/>
    <property type="match status" value="1"/>
</dbReference>
<accession>A0ABY6LVI3</accession>
<evidence type="ECO:0000256" key="2">
    <source>
        <dbReference type="ARBA" id="ARBA00021975"/>
    </source>
</evidence>
<keyword evidence="9" id="KW-1185">Reference proteome</keyword>
<evidence type="ECO:0000259" key="6">
    <source>
        <dbReference type="SMART" id="SM00853"/>
    </source>
</evidence>
<dbReference type="InterPro" id="IPR002099">
    <property type="entry name" value="MutL/Mlh/PMS"/>
</dbReference>
<comment type="similarity">
    <text evidence="1 5">Belongs to the DNA mismatch repair MutL/HexB family.</text>
</comment>
<keyword evidence="3 5" id="KW-0227">DNA damage</keyword>